<gene>
    <name evidence="2" type="ORF">HQ47_06865</name>
</gene>
<dbReference type="PROSITE" id="PS51257">
    <property type="entry name" value="PROKAR_LIPOPROTEIN"/>
    <property type="match status" value="1"/>
</dbReference>
<dbReference type="Pfam" id="PF10988">
    <property type="entry name" value="DUF2807"/>
    <property type="match status" value="1"/>
</dbReference>
<dbReference type="InterPro" id="IPR021255">
    <property type="entry name" value="DUF2807"/>
</dbReference>
<proteinExistence type="predicted"/>
<keyword evidence="3" id="KW-1185">Reference proteome</keyword>
<dbReference type="STRING" id="28115.HQ47_06865"/>
<dbReference type="RefSeq" id="WP_036874250.1">
    <property type="nucleotide sequence ID" value="NZ_JRFA01000019.1"/>
</dbReference>
<dbReference type="eggNOG" id="COG3595">
    <property type="taxonomic scope" value="Bacteria"/>
</dbReference>
<evidence type="ECO:0000313" key="3">
    <source>
        <dbReference type="Proteomes" id="UP000030103"/>
    </source>
</evidence>
<dbReference type="EMBL" id="JRFA01000019">
    <property type="protein sequence ID" value="KGN73667.1"/>
    <property type="molecule type" value="Genomic_DNA"/>
</dbReference>
<organism evidence="2 3">
    <name type="scientific">Porphyromonas macacae</name>
    <dbReference type="NCBI Taxonomy" id="28115"/>
    <lineage>
        <taxon>Bacteria</taxon>
        <taxon>Pseudomonadati</taxon>
        <taxon>Bacteroidota</taxon>
        <taxon>Bacteroidia</taxon>
        <taxon>Bacteroidales</taxon>
        <taxon>Porphyromonadaceae</taxon>
        <taxon>Porphyromonas</taxon>
    </lineage>
</organism>
<accession>A0A0A2E7M9</accession>
<evidence type="ECO:0000259" key="1">
    <source>
        <dbReference type="Pfam" id="PF10988"/>
    </source>
</evidence>
<reference evidence="2 3" key="1">
    <citation type="submission" date="2014-09" db="EMBL/GenBank/DDBJ databases">
        <title>Draft Genome Sequence of Porphyromonas macacae COT-192_OH2859.</title>
        <authorList>
            <person name="Wallis C."/>
            <person name="Deusch O."/>
            <person name="O'Flynn C."/>
            <person name="Davis I."/>
            <person name="Horsfall A."/>
            <person name="Kirkwood N."/>
            <person name="Harris S."/>
            <person name="Eisen J.A."/>
            <person name="Coil D.A."/>
            <person name="Darling A.E."/>
            <person name="Jospin G."/>
            <person name="Alexiev A."/>
        </authorList>
    </citation>
    <scope>NUCLEOTIDE SEQUENCE [LARGE SCALE GENOMIC DNA]</scope>
    <source>
        <strain evidence="3">COT-192 OH2859</strain>
    </source>
</reference>
<comment type="caution">
    <text evidence="2">The sequence shown here is derived from an EMBL/GenBank/DDBJ whole genome shotgun (WGS) entry which is preliminary data.</text>
</comment>
<dbReference type="Gene3D" id="2.160.20.120">
    <property type="match status" value="1"/>
</dbReference>
<dbReference type="AlphaFoldDB" id="A0A0A2E7M9"/>
<sequence length="292" mass="31548">MNAKTIRFLCACFVLTFLTSCIYGNGKDRNRIKSIARYGEIRTEERSLSGFDTISIGSAVDMILTRGDEFKVTVEANETLINKIKTELIDNNHLNIYMEKERRPGSITATVHVTLPILTTLNIGGASDVEQTPGKEFVCRKFTLKTQGAGDLNSLNVACDTLLMNVSGASDVNRMTARCGAASIHISGSSDINMDLDVAGHTDINVSGASDILLRGNTQSLTASLSGSSDADFRNFQSATGKINASGSSDAMVFITDTIQYRISGQTTVVNYGKAFVRPESQKSSNADFLRK</sequence>
<protein>
    <recommendedName>
        <fullName evidence="1">Putative auto-transporter adhesin head GIN domain-containing protein</fullName>
    </recommendedName>
</protein>
<dbReference type="OrthoDB" id="1422484at2"/>
<name>A0A0A2E7M9_9PORP</name>
<dbReference type="Proteomes" id="UP000030103">
    <property type="component" value="Unassembled WGS sequence"/>
</dbReference>
<evidence type="ECO:0000313" key="2">
    <source>
        <dbReference type="EMBL" id="KGN73667.1"/>
    </source>
</evidence>
<feature type="domain" description="Putative auto-transporter adhesin head GIN" evidence="1">
    <location>
        <begin position="51"/>
        <end position="212"/>
    </location>
</feature>